<dbReference type="CDD" id="cd18584">
    <property type="entry name" value="ABC_6TM_AarD_CydD"/>
    <property type="match status" value="1"/>
</dbReference>
<dbReference type="GO" id="GO:0140359">
    <property type="term" value="F:ABC-type transporter activity"/>
    <property type="evidence" value="ECO:0007669"/>
    <property type="project" value="InterPro"/>
</dbReference>
<dbReference type="STRING" id="573570.F7310_07040"/>
<feature type="transmembrane region" description="Helical" evidence="7">
    <location>
        <begin position="27"/>
        <end position="48"/>
    </location>
</feature>
<dbReference type="GO" id="GO:0005524">
    <property type="term" value="F:ATP binding"/>
    <property type="evidence" value="ECO:0007669"/>
    <property type="project" value="UniProtKB-KW"/>
</dbReference>
<dbReference type="PROSITE" id="PS00211">
    <property type="entry name" value="ABC_TRANSPORTER_1"/>
    <property type="match status" value="1"/>
</dbReference>
<dbReference type="PROSITE" id="PS50893">
    <property type="entry name" value="ABC_TRANSPORTER_2"/>
    <property type="match status" value="1"/>
</dbReference>
<dbReference type="KEGG" id="frx:F7310_07040"/>
<dbReference type="EMBL" id="CP016796">
    <property type="protein sequence ID" value="API87125.1"/>
    <property type="molecule type" value="Genomic_DNA"/>
</dbReference>
<dbReference type="Proteomes" id="UP000184222">
    <property type="component" value="Chromosome"/>
</dbReference>
<comment type="subcellular location">
    <subcellularLocation>
        <location evidence="1">Cell membrane</location>
        <topology evidence="1">Multi-pass membrane protein</topology>
    </subcellularLocation>
</comment>
<dbReference type="SUPFAM" id="SSF52540">
    <property type="entry name" value="P-loop containing nucleoside triphosphate hydrolases"/>
    <property type="match status" value="1"/>
</dbReference>
<evidence type="ECO:0000259" key="8">
    <source>
        <dbReference type="PROSITE" id="PS50893"/>
    </source>
</evidence>
<reference evidence="10 11" key="1">
    <citation type="journal article" date="2016" name="Appl. Environ. Microbiol.">
        <title>Whole genome relationships among Francisella bacteria of diverse origin define new species and provide specific regions for detection.</title>
        <authorList>
            <person name="Challacombe J.F."/>
            <person name="Petersen J.M."/>
            <person name="Gallegos-Graves V."/>
            <person name="Hodge D."/>
            <person name="Pillai S."/>
            <person name="Kuske C.R."/>
        </authorList>
    </citation>
    <scope>NUCLEOTIDE SEQUENCE [LARGE SCALE GENOMIC DNA]</scope>
    <source>
        <strain evidence="11">TX07-7310</strain>
    </source>
</reference>
<feature type="transmembrane region" description="Helical" evidence="7">
    <location>
        <begin position="144"/>
        <end position="164"/>
    </location>
</feature>
<dbReference type="Pfam" id="PF00664">
    <property type="entry name" value="ABC_membrane"/>
    <property type="match status" value="1"/>
</dbReference>
<accession>A0A1L4BTH2</accession>
<dbReference type="OrthoDB" id="6336411at2"/>
<sequence>MLSDASKEDKKSARSWLKEVAVPAKRWVRLTVLIAFLSGMLLIGQLYLLAHISYDAYLQKSSLGQLSSYFIAIVLIVIIRAGLSWLREIVSYKAAVIVKKQIREDIVVHINKLGPIQLNKTSNANIISSAMEQVEGLTGFLTKFLPQITLSGLMPLAILVFIFPQSIVCGILLLICAPLIPLFMIIVGLGAESENQKHFKTLARMSMTFLDTLKGLTTLKLFNKSKSHSQRIYEASDTYRIRTMKVLKIAFLSSAILELFAAASIALVAIYLGMGFINAGADNNIWWALHNLNLQGALFVLLLAPEFFMPLRELSTHYHAKAEAVGAALEISKIFEMQPSSTESSTIFNDKVDSVNIQNLTVKYSDKVAIDNISLDIKTGEKIAIVGASGAGKTTLINTLLGFIEYQGNILINNDIDLKKIEEKSWLKNISWLGQNSSLFKGSIKENLLLANANATDDDINKAIIDTDLKGFVDSLDKGLLTQVGEQNIGISGGQAQRLALARAYLKPHDILILDEPTASLDKVSEEKIINSLIQNWQDKTVIMLTHKLSFLECVDKIVVLNDGQISEIGSFDELVSNKNSDFYHFYKNEVTV</sequence>
<evidence type="ECO:0000256" key="3">
    <source>
        <dbReference type="ARBA" id="ARBA00022741"/>
    </source>
</evidence>
<keyword evidence="2 7" id="KW-0812">Transmembrane</keyword>
<dbReference type="AlphaFoldDB" id="A0A1L4BTH2"/>
<organism evidence="10 11">
    <name type="scientific">Francisella uliginis</name>
    <dbReference type="NCBI Taxonomy" id="573570"/>
    <lineage>
        <taxon>Bacteria</taxon>
        <taxon>Pseudomonadati</taxon>
        <taxon>Pseudomonadota</taxon>
        <taxon>Gammaproteobacteria</taxon>
        <taxon>Thiotrichales</taxon>
        <taxon>Francisellaceae</taxon>
        <taxon>Francisella</taxon>
    </lineage>
</organism>
<keyword evidence="11" id="KW-1185">Reference proteome</keyword>
<dbReference type="InterPro" id="IPR036640">
    <property type="entry name" value="ABC1_TM_sf"/>
</dbReference>
<evidence type="ECO:0000259" key="9">
    <source>
        <dbReference type="PROSITE" id="PS50929"/>
    </source>
</evidence>
<dbReference type="Gene3D" id="3.40.50.300">
    <property type="entry name" value="P-loop containing nucleotide triphosphate hydrolases"/>
    <property type="match status" value="1"/>
</dbReference>
<dbReference type="GO" id="GO:0042883">
    <property type="term" value="P:cysteine transport"/>
    <property type="evidence" value="ECO:0007669"/>
    <property type="project" value="InterPro"/>
</dbReference>
<dbReference type="PROSITE" id="PS50929">
    <property type="entry name" value="ABC_TM1F"/>
    <property type="match status" value="1"/>
</dbReference>
<dbReference type="InterPro" id="IPR017871">
    <property type="entry name" value="ABC_transporter-like_CS"/>
</dbReference>
<evidence type="ECO:0000256" key="5">
    <source>
        <dbReference type="ARBA" id="ARBA00022989"/>
    </source>
</evidence>
<feature type="transmembrane region" description="Helical" evidence="7">
    <location>
        <begin position="170"/>
        <end position="191"/>
    </location>
</feature>
<evidence type="ECO:0000256" key="6">
    <source>
        <dbReference type="ARBA" id="ARBA00023136"/>
    </source>
</evidence>
<dbReference type="PANTHER" id="PTHR24221">
    <property type="entry name" value="ATP-BINDING CASSETTE SUB-FAMILY B"/>
    <property type="match status" value="1"/>
</dbReference>
<dbReference type="PANTHER" id="PTHR24221:SF261">
    <property type="entry name" value="GLUTATHIONE_L-CYSTEINE TRANSPORT SYSTEM ATP-BINDING_PERMEASE PROTEIN CYDD"/>
    <property type="match status" value="1"/>
</dbReference>
<name>A0A1L4BTH2_9GAMM</name>
<dbReference type="InterPro" id="IPR003593">
    <property type="entry name" value="AAA+_ATPase"/>
</dbReference>
<keyword evidence="3" id="KW-0547">Nucleotide-binding</keyword>
<feature type="transmembrane region" description="Helical" evidence="7">
    <location>
        <begin position="68"/>
        <end position="86"/>
    </location>
</feature>
<dbReference type="InterPro" id="IPR011527">
    <property type="entry name" value="ABC1_TM_dom"/>
</dbReference>
<dbReference type="InterPro" id="IPR014216">
    <property type="entry name" value="ABC_transptr_CydD"/>
</dbReference>
<proteinExistence type="predicted"/>
<feature type="domain" description="ABC transporter" evidence="8">
    <location>
        <begin position="355"/>
        <end position="588"/>
    </location>
</feature>
<dbReference type="RefSeq" id="WP_072712802.1">
    <property type="nucleotide sequence ID" value="NZ_CP016796.1"/>
</dbReference>
<dbReference type="SMART" id="SM00382">
    <property type="entry name" value="AAA"/>
    <property type="match status" value="1"/>
</dbReference>
<dbReference type="InterPro" id="IPR039421">
    <property type="entry name" value="Type_1_exporter"/>
</dbReference>
<dbReference type="GO" id="GO:0005886">
    <property type="term" value="C:plasma membrane"/>
    <property type="evidence" value="ECO:0007669"/>
    <property type="project" value="UniProtKB-SubCell"/>
</dbReference>
<feature type="transmembrane region" description="Helical" evidence="7">
    <location>
        <begin position="249"/>
        <end position="273"/>
    </location>
</feature>
<keyword evidence="5 7" id="KW-1133">Transmembrane helix</keyword>
<dbReference type="SUPFAM" id="SSF90123">
    <property type="entry name" value="ABC transporter transmembrane region"/>
    <property type="match status" value="1"/>
</dbReference>
<evidence type="ECO:0000256" key="2">
    <source>
        <dbReference type="ARBA" id="ARBA00022692"/>
    </source>
</evidence>
<evidence type="ECO:0000256" key="1">
    <source>
        <dbReference type="ARBA" id="ARBA00004651"/>
    </source>
</evidence>
<dbReference type="InterPro" id="IPR003439">
    <property type="entry name" value="ABC_transporter-like_ATP-bd"/>
</dbReference>
<protein>
    <submittedName>
        <fullName evidence="10">Thiol reductant ABC exporter subunit CydD</fullName>
    </submittedName>
</protein>
<evidence type="ECO:0000313" key="11">
    <source>
        <dbReference type="Proteomes" id="UP000184222"/>
    </source>
</evidence>
<dbReference type="Pfam" id="PF00005">
    <property type="entry name" value="ABC_tran"/>
    <property type="match status" value="1"/>
</dbReference>
<evidence type="ECO:0000256" key="4">
    <source>
        <dbReference type="ARBA" id="ARBA00022840"/>
    </source>
</evidence>
<dbReference type="InterPro" id="IPR027417">
    <property type="entry name" value="P-loop_NTPase"/>
</dbReference>
<evidence type="ECO:0000256" key="7">
    <source>
        <dbReference type="SAM" id="Phobius"/>
    </source>
</evidence>
<gene>
    <name evidence="10" type="ORF">F7310_07040</name>
</gene>
<evidence type="ECO:0000313" key="10">
    <source>
        <dbReference type="EMBL" id="API87125.1"/>
    </source>
</evidence>
<dbReference type="NCBIfam" id="NF008379">
    <property type="entry name" value="PRK11174.1"/>
    <property type="match status" value="1"/>
</dbReference>
<feature type="domain" description="ABC transmembrane type-1" evidence="9">
    <location>
        <begin position="30"/>
        <end position="323"/>
    </location>
</feature>
<dbReference type="GO" id="GO:0034040">
    <property type="term" value="F:ATPase-coupled lipid transmembrane transporter activity"/>
    <property type="evidence" value="ECO:0007669"/>
    <property type="project" value="TreeGrafter"/>
</dbReference>
<dbReference type="NCBIfam" id="TIGR02857">
    <property type="entry name" value="CydD"/>
    <property type="match status" value="1"/>
</dbReference>
<dbReference type="Gene3D" id="1.20.1560.10">
    <property type="entry name" value="ABC transporter type 1, transmembrane domain"/>
    <property type="match status" value="1"/>
</dbReference>
<dbReference type="GO" id="GO:0016887">
    <property type="term" value="F:ATP hydrolysis activity"/>
    <property type="evidence" value="ECO:0007669"/>
    <property type="project" value="InterPro"/>
</dbReference>
<keyword evidence="6 7" id="KW-0472">Membrane</keyword>
<keyword evidence="4" id="KW-0067">ATP-binding</keyword>